<reference evidence="1" key="1">
    <citation type="submission" date="2021-06" db="EMBL/GenBank/DDBJ databases">
        <title>Parelaphostrongylus tenuis whole genome reference sequence.</title>
        <authorList>
            <person name="Garwood T.J."/>
            <person name="Larsen P.A."/>
            <person name="Fountain-Jones N.M."/>
            <person name="Garbe J.R."/>
            <person name="Macchietto M.G."/>
            <person name="Kania S.A."/>
            <person name="Gerhold R.W."/>
            <person name="Richards J.E."/>
            <person name="Wolf T.M."/>
        </authorList>
    </citation>
    <scope>NUCLEOTIDE SEQUENCE</scope>
    <source>
        <strain evidence="1">MNPRO001-30</strain>
        <tissue evidence="1">Meninges</tissue>
    </source>
</reference>
<organism evidence="1 2">
    <name type="scientific">Parelaphostrongylus tenuis</name>
    <name type="common">Meningeal worm</name>
    <dbReference type="NCBI Taxonomy" id="148309"/>
    <lineage>
        <taxon>Eukaryota</taxon>
        <taxon>Metazoa</taxon>
        <taxon>Ecdysozoa</taxon>
        <taxon>Nematoda</taxon>
        <taxon>Chromadorea</taxon>
        <taxon>Rhabditida</taxon>
        <taxon>Rhabditina</taxon>
        <taxon>Rhabditomorpha</taxon>
        <taxon>Strongyloidea</taxon>
        <taxon>Metastrongylidae</taxon>
        <taxon>Parelaphostrongylus</taxon>
    </lineage>
</organism>
<comment type="caution">
    <text evidence="1">The sequence shown here is derived from an EMBL/GenBank/DDBJ whole genome shotgun (WGS) entry which is preliminary data.</text>
</comment>
<dbReference type="Proteomes" id="UP001196413">
    <property type="component" value="Unassembled WGS sequence"/>
</dbReference>
<dbReference type="AlphaFoldDB" id="A0AAD5MH22"/>
<evidence type="ECO:0000313" key="1">
    <source>
        <dbReference type="EMBL" id="KAJ1357890.1"/>
    </source>
</evidence>
<evidence type="ECO:0000313" key="2">
    <source>
        <dbReference type="Proteomes" id="UP001196413"/>
    </source>
</evidence>
<protein>
    <submittedName>
        <fullName evidence="1">Uncharacterized protein</fullName>
    </submittedName>
</protein>
<accession>A0AAD5MH22</accession>
<keyword evidence="2" id="KW-1185">Reference proteome</keyword>
<gene>
    <name evidence="1" type="ORF">KIN20_016152</name>
</gene>
<sequence length="103" mass="11558">MEILLWPTKNDSEDPREIDREAIIEAIEEDPALLTGDLADNFQCSDGQIRFGLGVLRSFAVLARSVSVRFPSLQIIGALVGQEEVSRHQSFASRIDWLICIEE</sequence>
<proteinExistence type="predicted"/>
<dbReference type="EMBL" id="JAHQIW010003252">
    <property type="protein sequence ID" value="KAJ1357890.1"/>
    <property type="molecule type" value="Genomic_DNA"/>
</dbReference>
<name>A0AAD5MH22_PARTN</name>